<sequence length="547" mass="57070">MTITETDESPTSLHRNGGAAVAETLREHGVDTIFGIPGTHNLEIYRHLVRLGIRPVTHRHEQGAGYAADGYSQVAGKPGVVITTSGPGTLNAMVAAGTSYAESRPVLIISSGLPSGTEHLDGGELHDTKDTLAAMASMTEWSTRASTPQEATEAIAHAFEVMRTGRPRPVYVEIPSDVLAQEWGGEVARAGGILTPTLDEALVRQAALLLLGATRPAIIAGGGSRGADAELRRLAERLSVPVISTCNGKGVLPEDHPLSLGAGIRLRSAQVWLNASDALLVVGSELGDSDLWEGKITSPGVIRIDIADSQLALNAPARIAIHADAAEALAAIDAVLARHGALAEPPEPGFPDGDPDGDLAKLKAALDAEARADGETWYELNAELRRALPADTIITGDSSQVTYFGTVHFFPVPNKNSFLYMPRVATLGYALPAAIGAQVARPGAPVIALLGDGALMFSIQELVTAVEQQLPIVVVVANNGGYREIRDQQAARGMAPVGVDLHVPDLVALANAIGATGERAENAQDAAARARAALGRRGPTVISLDFP</sequence>
<dbReference type="RefSeq" id="WP_134492588.1">
    <property type="nucleotide sequence ID" value="NZ_SOEZ01000075.1"/>
</dbReference>
<gene>
    <name evidence="8" type="ORF">E3O23_15610</name>
</gene>
<dbReference type="OrthoDB" id="4494979at2"/>
<evidence type="ECO:0000256" key="2">
    <source>
        <dbReference type="ARBA" id="ARBA00007812"/>
    </source>
</evidence>
<dbReference type="GO" id="GO:0050660">
    <property type="term" value="F:flavin adenine dinucleotide binding"/>
    <property type="evidence" value="ECO:0007669"/>
    <property type="project" value="TreeGrafter"/>
</dbReference>
<dbReference type="InterPro" id="IPR029061">
    <property type="entry name" value="THDP-binding"/>
</dbReference>
<dbReference type="PANTHER" id="PTHR18968">
    <property type="entry name" value="THIAMINE PYROPHOSPHATE ENZYMES"/>
    <property type="match status" value="1"/>
</dbReference>
<dbReference type="AlphaFoldDB" id="A0A4R8UAV7"/>
<dbReference type="GO" id="GO:0009099">
    <property type="term" value="P:L-valine biosynthetic process"/>
    <property type="evidence" value="ECO:0007669"/>
    <property type="project" value="TreeGrafter"/>
</dbReference>
<evidence type="ECO:0000259" key="5">
    <source>
        <dbReference type="Pfam" id="PF00205"/>
    </source>
</evidence>
<keyword evidence="9" id="KW-1185">Reference proteome</keyword>
<dbReference type="Gene3D" id="3.40.50.970">
    <property type="match status" value="2"/>
</dbReference>
<dbReference type="GO" id="GO:0005948">
    <property type="term" value="C:acetolactate synthase complex"/>
    <property type="evidence" value="ECO:0007669"/>
    <property type="project" value="TreeGrafter"/>
</dbReference>
<dbReference type="GO" id="GO:0030976">
    <property type="term" value="F:thiamine pyrophosphate binding"/>
    <property type="evidence" value="ECO:0007669"/>
    <property type="project" value="InterPro"/>
</dbReference>
<reference evidence="8 9" key="1">
    <citation type="submission" date="2019-03" db="EMBL/GenBank/DDBJ databases">
        <title>Genomics of glacier-inhabiting Cryobacterium strains.</title>
        <authorList>
            <person name="Liu Q."/>
            <person name="Xin Y.-H."/>
        </authorList>
    </citation>
    <scope>NUCLEOTIDE SEQUENCE [LARGE SCALE GENOMIC DNA]</scope>
    <source>
        <strain evidence="8 9">Sr47</strain>
    </source>
</reference>
<dbReference type="Proteomes" id="UP000297866">
    <property type="component" value="Unassembled WGS sequence"/>
</dbReference>
<dbReference type="InterPro" id="IPR012000">
    <property type="entry name" value="Thiamin_PyroP_enz_cen_dom"/>
</dbReference>
<evidence type="ECO:0000256" key="3">
    <source>
        <dbReference type="ARBA" id="ARBA00023052"/>
    </source>
</evidence>
<dbReference type="PANTHER" id="PTHR18968:SF13">
    <property type="entry name" value="ACETOLACTATE SYNTHASE CATALYTIC SUBUNIT, MITOCHONDRIAL"/>
    <property type="match status" value="1"/>
</dbReference>
<evidence type="ECO:0000259" key="7">
    <source>
        <dbReference type="Pfam" id="PF02776"/>
    </source>
</evidence>
<evidence type="ECO:0000259" key="6">
    <source>
        <dbReference type="Pfam" id="PF02775"/>
    </source>
</evidence>
<dbReference type="InterPro" id="IPR012001">
    <property type="entry name" value="Thiamin_PyroP_enz_TPP-bd_dom"/>
</dbReference>
<dbReference type="InterPro" id="IPR029035">
    <property type="entry name" value="DHS-like_NAD/FAD-binding_dom"/>
</dbReference>
<dbReference type="Pfam" id="PF00205">
    <property type="entry name" value="TPP_enzyme_M"/>
    <property type="match status" value="1"/>
</dbReference>
<evidence type="ECO:0000256" key="1">
    <source>
        <dbReference type="ARBA" id="ARBA00001964"/>
    </source>
</evidence>
<comment type="similarity">
    <text evidence="2 4">Belongs to the TPP enzyme family.</text>
</comment>
<proteinExistence type="inferred from homology"/>
<feature type="domain" description="Thiamine pyrophosphate enzyme TPP-binding" evidence="6">
    <location>
        <begin position="407"/>
        <end position="543"/>
    </location>
</feature>
<dbReference type="Pfam" id="PF02776">
    <property type="entry name" value="TPP_enzyme_N"/>
    <property type="match status" value="1"/>
</dbReference>
<dbReference type="EMBL" id="SOEZ01000075">
    <property type="protein sequence ID" value="TFB47280.1"/>
    <property type="molecule type" value="Genomic_DNA"/>
</dbReference>
<dbReference type="CDD" id="cd07035">
    <property type="entry name" value="TPP_PYR_POX_like"/>
    <property type="match status" value="1"/>
</dbReference>
<comment type="cofactor">
    <cofactor evidence="1">
        <name>thiamine diphosphate</name>
        <dbReference type="ChEBI" id="CHEBI:58937"/>
    </cofactor>
</comment>
<keyword evidence="3 4" id="KW-0786">Thiamine pyrophosphate</keyword>
<evidence type="ECO:0000313" key="8">
    <source>
        <dbReference type="EMBL" id="TFB47280.1"/>
    </source>
</evidence>
<dbReference type="InterPro" id="IPR011766">
    <property type="entry name" value="TPP_enzyme_TPP-bd"/>
</dbReference>
<dbReference type="SUPFAM" id="SSF52518">
    <property type="entry name" value="Thiamin diphosphate-binding fold (THDP-binding)"/>
    <property type="match status" value="2"/>
</dbReference>
<dbReference type="InterPro" id="IPR000399">
    <property type="entry name" value="TPP-bd_CS"/>
</dbReference>
<evidence type="ECO:0000256" key="4">
    <source>
        <dbReference type="RuleBase" id="RU362132"/>
    </source>
</evidence>
<dbReference type="SUPFAM" id="SSF52467">
    <property type="entry name" value="DHS-like NAD/FAD-binding domain"/>
    <property type="match status" value="1"/>
</dbReference>
<accession>A0A4R8UAV7</accession>
<name>A0A4R8UAV7_9MICO</name>
<dbReference type="GO" id="GO:0009097">
    <property type="term" value="P:isoleucine biosynthetic process"/>
    <property type="evidence" value="ECO:0007669"/>
    <property type="project" value="TreeGrafter"/>
</dbReference>
<feature type="domain" description="Thiamine pyrophosphate enzyme central" evidence="5">
    <location>
        <begin position="203"/>
        <end position="332"/>
    </location>
</feature>
<dbReference type="Pfam" id="PF02775">
    <property type="entry name" value="TPP_enzyme_C"/>
    <property type="match status" value="1"/>
</dbReference>
<dbReference type="Gene3D" id="3.40.50.1220">
    <property type="entry name" value="TPP-binding domain"/>
    <property type="match status" value="1"/>
</dbReference>
<feature type="domain" description="Thiamine pyrophosphate enzyme N-terminal TPP-binding" evidence="7">
    <location>
        <begin position="16"/>
        <end position="126"/>
    </location>
</feature>
<organism evidence="8 9">
    <name type="scientific">Cryobacterium tagatosivorans</name>
    <dbReference type="NCBI Taxonomy" id="1259199"/>
    <lineage>
        <taxon>Bacteria</taxon>
        <taxon>Bacillati</taxon>
        <taxon>Actinomycetota</taxon>
        <taxon>Actinomycetes</taxon>
        <taxon>Micrococcales</taxon>
        <taxon>Microbacteriaceae</taxon>
        <taxon>Cryobacterium</taxon>
    </lineage>
</organism>
<evidence type="ECO:0000313" key="9">
    <source>
        <dbReference type="Proteomes" id="UP000297866"/>
    </source>
</evidence>
<dbReference type="CDD" id="cd00568">
    <property type="entry name" value="TPP_enzymes"/>
    <property type="match status" value="1"/>
</dbReference>
<dbReference type="GO" id="GO:0000287">
    <property type="term" value="F:magnesium ion binding"/>
    <property type="evidence" value="ECO:0007669"/>
    <property type="project" value="InterPro"/>
</dbReference>
<dbReference type="GO" id="GO:0003984">
    <property type="term" value="F:acetolactate synthase activity"/>
    <property type="evidence" value="ECO:0007669"/>
    <property type="project" value="TreeGrafter"/>
</dbReference>
<comment type="caution">
    <text evidence="8">The sequence shown here is derived from an EMBL/GenBank/DDBJ whole genome shotgun (WGS) entry which is preliminary data.</text>
</comment>
<dbReference type="InterPro" id="IPR045229">
    <property type="entry name" value="TPP_enz"/>
</dbReference>
<protein>
    <submittedName>
        <fullName evidence="8">Acetolactate synthase</fullName>
    </submittedName>
</protein>
<dbReference type="PROSITE" id="PS00187">
    <property type="entry name" value="TPP_ENZYMES"/>
    <property type="match status" value="1"/>
</dbReference>